<organism evidence="1 2">
    <name type="scientific">Chitinophaga caeni</name>
    <dbReference type="NCBI Taxonomy" id="2029983"/>
    <lineage>
        <taxon>Bacteria</taxon>
        <taxon>Pseudomonadati</taxon>
        <taxon>Bacteroidota</taxon>
        <taxon>Chitinophagia</taxon>
        <taxon>Chitinophagales</taxon>
        <taxon>Chitinophagaceae</taxon>
        <taxon>Chitinophaga</taxon>
    </lineage>
</organism>
<reference evidence="1 2" key="1">
    <citation type="submission" date="2017-10" db="EMBL/GenBank/DDBJ databases">
        <title>Paenichitinophaga pekingensis gen. nov., sp. nov., isolated from activated sludge.</title>
        <authorList>
            <person name="Jin D."/>
            <person name="Kong X."/>
            <person name="Deng Y."/>
            <person name="Bai Z."/>
        </authorList>
    </citation>
    <scope>NUCLEOTIDE SEQUENCE [LARGE SCALE GENOMIC DNA]</scope>
    <source>
        <strain evidence="1 2">13</strain>
    </source>
</reference>
<gene>
    <name evidence="1" type="ORF">COR50_18995</name>
</gene>
<accession>A0A291QYT2</accession>
<evidence type="ECO:0000313" key="2">
    <source>
        <dbReference type="Proteomes" id="UP000220133"/>
    </source>
</evidence>
<dbReference type="KEGG" id="cbae:COR50_18995"/>
<dbReference type="AlphaFoldDB" id="A0A291QYT2"/>
<keyword evidence="2" id="KW-1185">Reference proteome</keyword>
<evidence type="ECO:0000313" key="1">
    <source>
        <dbReference type="EMBL" id="ATL49087.1"/>
    </source>
</evidence>
<proteinExistence type="predicted"/>
<protein>
    <submittedName>
        <fullName evidence="1">Uncharacterized protein</fullName>
    </submittedName>
</protein>
<dbReference type="EMBL" id="CP023777">
    <property type="protein sequence ID" value="ATL49087.1"/>
    <property type="molecule type" value="Genomic_DNA"/>
</dbReference>
<name>A0A291QYT2_9BACT</name>
<sequence>MYRNTVDYTSIGYFTGRAHFIDFTLLQASRRNNIYIYYTTKISTLNISDQYQVLGILTGEYFIQICN</sequence>
<dbReference type="Proteomes" id="UP000220133">
    <property type="component" value="Chromosome"/>
</dbReference>